<dbReference type="Gene3D" id="3.90.550.10">
    <property type="entry name" value="Spore Coat Polysaccharide Biosynthesis Protein SpsA, Chain A"/>
    <property type="match status" value="1"/>
</dbReference>
<dbReference type="PANTHER" id="PTHR48090">
    <property type="entry name" value="UNDECAPRENYL-PHOSPHATE 4-DEOXY-4-FORMAMIDO-L-ARABINOSE TRANSFERASE-RELATED"/>
    <property type="match status" value="1"/>
</dbReference>
<dbReference type="InterPro" id="IPR001173">
    <property type="entry name" value="Glyco_trans_2-like"/>
</dbReference>
<name>A0A955L6X3_9BACT</name>
<dbReference type="EMBL" id="JAGQLH010000002">
    <property type="protein sequence ID" value="MCA9385073.1"/>
    <property type="molecule type" value="Genomic_DNA"/>
</dbReference>
<accession>A0A955L6X3</accession>
<sequence length="228" mass="24956">MVDTSKVWIIIPALNEERYIGDVITAVQAEGYSNIVVINDGSTDNTANIAKENGAIVVSHSINRGPGAATQTGLDYVTSREGGMAITLDADGQHNPADIHKLVDALKKFKSDIIIGSRFLGENSHIPTIRRIFNLVANIVTFVLSSRWVSDSQSGMKAFSERARKLLSIETNGYEFCTEIFMECKEHNLTITEVPISVTYTKESMNKGQNFATGLQTVGKLFLQALSK</sequence>
<dbReference type="AlphaFoldDB" id="A0A955L6X3"/>
<dbReference type="SUPFAM" id="SSF53448">
    <property type="entry name" value="Nucleotide-diphospho-sugar transferases"/>
    <property type="match status" value="1"/>
</dbReference>
<dbReference type="InterPro" id="IPR029044">
    <property type="entry name" value="Nucleotide-diphossugar_trans"/>
</dbReference>
<protein>
    <submittedName>
        <fullName evidence="2">Glycosyltransferase family 2 protein</fullName>
    </submittedName>
</protein>
<feature type="domain" description="Glycosyltransferase 2-like" evidence="1">
    <location>
        <begin position="9"/>
        <end position="124"/>
    </location>
</feature>
<proteinExistence type="predicted"/>
<evidence type="ECO:0000313" key="3">
    <source>
        <dbReference type="Proteomes" id="UP000754563"/>
    </source>
</evidence>
<organism evidence="2 3">
    <name type="scientific">Candidatus Dojkabacteria bacterium</name>
    <dbReference type="NCBI Taxonomy" id="2099670"/>
    <lineage>
        <taxon>Bacteria</taxon>
        <taxon>Candidatus Dojkabacteria</taxon>
    </lineage>
</organism>
<dbReference type="Pfam" id="PF00535">
    <property type="entry name" value="Glycos_transf_2"/>
    <property type="match status" value="1"/>
</dbReference>
<dbReference type="PANTHER" id="PTHR48090:SF7">
    <property type="entry name" value="RFBJ PROTEIN"/>
    <property type="match status" value="1"/>
</dbReference>
<comment type="caution">
    <text evidence="2">The sequence shown here is derived from an EMBL/GenBank/DDBJ whole genome shotgun (WGS) entry which is preliminary data.</text>
</comment>
<dbReference type="CDD" id="cd04179">
    <property type="entry name" value="DPM_DPG-synthase_like"/>
    <property type="match status" value="1"/>
</dbReference>
<dbReference type="Proteomes" id="UP000754563">
    <property type="component" value="Unassembled WGS sequence"/>
</dbReference>
<evidence type="ECO:0000313" key="2">
    <source>
        <dbReference type="EMBL" id="MCA9385073.1"/>
    </source>
</evidence>
<reference evidence="2" key="1">
    <citation type="submission" date="2020-04" db="EMBL/GenBank/DDBJ databases">
        <authorList>
            <person name="Zhang T."/>
        </authorList>
    </citation>
    <scope>NUCLEOTIDE SEQUENCE</scope>
    <source>
        <strain evidence="2">HKST-UBA11</strain>
    </source>
</reference>
<gene>
    <name evidence="2" type="ORF">KC717_00330</name>
</gene>
<reference evidence="2" key="2">
    <citation type="journal article" date="2021" name="Microbiome">
        <title>Successional dynamics and alternative stable states in a saline activated sludge microbial community over 9 years.</title>
        <authorList>
            <person name="Wang Y."/>
            <person name="Ye J."/>
            <person name="Ju F."/>
            <person name="Liu L."/>
            <person name="Boyd J.A."/>
            <person name="Deng Y."/>
            <person name="Parks D.H."/>
            <person name="Jiang X."/>
            <person name="Yin X."/>
            <person name="Woodcroft B.J."/>
            <person name="Tyson G.W."/>
            <person name="Hugenholtz P."/>
            <person name="Polz M.F."/>
            <person name="Zhang T."/>
        </authorList>
    </citation>
    <scope>NUCLEOTIDE SEQUENCE</scope>
    <source>
        <strain evidence="2">HKST-UBA11</strain>
    </source>
</reference>
<dbReference type="InterPro" id="IPR050256">
    <property type="entry name" value="Glycosyltransferase_2"/>
</dbReference>
<evidence type="ECO:0000259" key="1">
    <source>
        <dbReference type="Pfam" id="PF00535"/>
    </source>
</evidence>